<dbReference type="KEGG" id="sste:SAMEA4384403_1224"/>
<dbReference type="RefSeq" id="WP_095087808.1">
    <property type="nucleotide sequence ID" value="NZ_BMDM01000002.1"/>
</dbReference>
<dbReference type="PANTHER" id="PTHR18964:SF149">
    <property type="entry name" value="BIFUNCTIONAL UDP-N-ACETYLGLUCOSAMINE 2-EPIMERASE_N-ACETYLMANNOSAMINE KINASE"/>
    <property type="match status" value="1"/>
</dbReference>
<dbReference type="SUPFAM" id="SSF53067">
    <property type="entry name" value="Actin-like ATPase domain"/>
    <property type="match status" value="1"/>
</dbReference>
<comment type="similarity">
    <text evidence="1">Belongs to the ROK (NagC/XylR) family.</text>
</comment>
<keyword evidence="7" id="KW-0067">ATP-binding</keyword>
<dbReference type="InterPro" id="IPR000600">
    <property type="entry name" value="ROK"/>
</dbReference>
<protein>
    <recommendedName>
        <fullName evidence="3">Glucokinase</fullName>
        <ecNumber evidence="2">2.7.1.2</ecNumber>
    </recommendedName>
    <alternativeName>
        <fullName evidence="8">Glucose kinase</fullName>
    </alternativeName>
</protein>
<proteinExistence type="inferred from homology"/>
<evidence type="ECO:0000256" key="6">
    <source>
        <dbReference type="ARBA" id="ARBA00022777"/>
    </source>
</evidence>
<evidence type="ECO:0000256" key="1">
    <source>
        <dbReference type="ARBA" id="ARBA00006479"/>
    </source>
</evidence>
<sequence>MTHILSADIGGTTCKLGIFDESLNILEKWEISTNKTGEGILENIYDSFVVHLNRKNLDINSMIGMGIGVPGPIDFENGVVNGAVNLNWTGNIEVRKIMQKYFDGPIYVDNDANVATLGEKFKGAGQNESEVVCMTLGTGVGGGIVANNVLLHGHNGSGAEIGHFLVDQKKRFKCNCGMKGCLETVASATGVVNLVHHYYSNMSLKSSLHDHIMNKNVSAKDVFDAAKNDDEFSQFIIDKVAGYIAYAASVISVMTNPKYIIIGGGVSNAGDILIQYIEKHYKNMTFRPAQDDTHIVVAKLGNDAGIIGAAGLIKTYVIERENK</sequence>
<dbReference type="InterPro" id="IPR049874">
    <property type="entry name" value="ROK_cs"/>
</dbReference>
<reference evidence="9 10" key="1">
    <citation type="submission" date="2017-06" db="EMBL/GenBank/DDBJ databases">
        <authorList>
            <consortium name="Pathogen Informatics"/>
        </authorList>
    </citation>
    <scope>NUCLEOTIDE SEQUENCE [LARGE SCALE GENOMIC DNA]</scope>
    <source>
        <strain evidence="9 10">NCTC13839</strain>
    </source>
</reference>
<dbReference type="NCBIfam" id="TIGR00744">
    <property type="entry name" value="ROK_glcA_fam"/>
    <property type="match status" value="1"/>
</dbReference>
<dbReference type="Gene3D" id="3.30.420.40">
    <property type="match status" value="2"/>
</dbReference>
<keyword evidence="10" id="KW-1185">Reference proteome</keyword>
<dbReference type="AlphaFoldDB" id="A0A239Z6H4"/>
<dbReference type="GO" id="GO:0006096">
    <property type="term" value="P:glycolytic process"/>
    <property type="evidence" value="ECO:0007669"/>
    <property type="project" value="InterPro"/>
</dbReference>
<dbReference type="GO" id="GO:0004340">
    <property type="term" value="F:glucokinase activity"/>
    <property type="evidence" value="ECO:0007669"/>
    <property type="project" value="UniProtKB-EC"/>
</dbReference>
<evidence type="ECO:0000256" key="5">
    <source>
        <dbReference type="ARBA" id="ARBA00022741"/>
    </source>
</evidence>
<dbReference type="PROSITE" id="PS01125">
    <property type="entry name" value="ROK"/>
    <property type="match status" value="1"/>
</dbReference>
<keyword evidence="5" id="KW-0547">Nucleotide-binding</keyword>
<dbReference type="InterPro" id="IPR043129">
    <property type="entry name" value="ATPase_NBD"/>
</dbReference>
<accession>A0A239Z6H4</accession>
<dbReference type="PANTHER" id="PTHR18964">
    <property type="entry name" value="ROK (REPRESSOR, ORF, KINASE) FAMILY"/>
    <property type="match status" value="1"/>
</dbReference>
<evidence type="ECO:0000256" key="3">
    <source>
        <dbReference type="ARBA" id="ARBA00014701"/>
    </source>
</evidence>
<dbReference type="EMBL" id="LT906462">
    <property type="protein sequence ID" value="SNV66563.1"/>
    <property type="molecule type" value="Genomic_DNA"/>
</dbReference>
<gene>
    <name evidence="9" type="primary">glcA_2</name>
    <name evidence="9" type="ORF">SAMEA4384403_01224</name>
</gene>
<dbReference type="OrthoDB" id="9810372at2"/>
<keyword evidence="4 9" id="KW-0808">Transferase</keyword>
<dbReference type="Pfam" id="PF00480">
    <property type="entry name" value="ROK"/>
    <property type="match status" value="1"/>
</dbReference>
<evidence type="ECO:0000256" key="8">
    <source>
        <dbReference type="ARBA" id="ARBA00032386"/>
    </source>
</evidence>
<dbReference type="EC" id="2.7.1.2" evidence="2"/>
<organism evidence="9 10">
    <name type="scientific">Mammaliicoccus stepanovicii</name>
    <dbReference type="NCBI Taxonomy" id="643214"/>
    <lineage>
        <taxon>Bacteria</taxon>
        <taxon>Bacillati</taxon>
        <taxon>Bacillota</taxon>
        <taxon>Bacilli</taxon>
        <taxon>Bacillales</taxon>
        <taxon>Staphylococcaceae</taxon>
        <taxon>Mammaliicoccus</taxon>
    </lineage>
</organism>
<evidence type="ECO:0000256" key="4">
    <source>
        <dbReference type="ARBA" id="ARBA00022679"/>
    </source>
</evidence>
<name>A0A239Z6H4_9STAP</name>
<evidence type="ECO:0000313" key="10">
    <source>
        <dbReference type="Proteomes" id="UP000242084"/>
    </source>
</evidence>
<dbReference type="GO" id="GO:0005524">
    <property type="term" value="F:ATP binding"/>
    <property type="evidence" value="ECO:0007669"/>
    <property type="project" value="UniProtKB-KW"/>
</dbReference>
<dbReference type="GO" id="GO:0005737">
    <property type="term" value="C:cytoplasm"/>
    <property type="evidence" value="ECO:0007669"/>
    <property type="project" value="InterPro"/>
</dbReference>
<keyword evidence="6 9" id="KW-0418">Kinase</keyword>
<dbReference type="Proteomes" id="UP000242084">
    <property type="component" value="Chromosome 1"/>
</dbReference>
<evidence type="ECO:0000313" key="9">
    <source>
        <dbReference type="EMBL" id="SNV66563.1"/>
    </source>
</evidence>
<evidence type="ECO:0000256" key="2">
    <source>
        <dbReference type="ARBA" id="ARBA00012323"/>
    </source>
</evidence>
<evidence type="ECO:0000256" key="7">
    <source>
        <dbReference type="ARBA" id="ARBA00022840"/>
    </source>
</evidence>
<dbReference type="InterPro" id="IPR004654">
    <property type="entry name" value="ROK_glcA"/>
</dbReference>